<keyword evidence="2" id="KW-1185">Reference proteome</keyword>
<name>A0A1I2ET01_9BACL</name>
<accession>A0A1I2ET01</accession>
<protein>
    <submittedName>
        <fullName evidence="1">Uncharacterized protein</fullName>
    </submittedName>
</protein>
<dbReference type="EMBL" id="FONN01000010">
    <property type="protein sequence ID" value="SFE95959.1"/>
    <property type="molecule type" value="Genomic_DNA"/>
</dbReference>
<gene>
    <name evidence="1" type="ORF">SAMN04487969_11019</name>
</gene>
<reference evidence="2" key="1">
    <citation type="submission" date="2016-10" db="EMBL/GenBank/DDBJ databases">
        <authorList>
            <person name="Varghese N."/>
            <person name="Submissions S."/>
        </authorList>
    </citation>
    <scope>NUCLEOTIDE SEQUENCE [LARGE SCALE GENOMIC DNA]</scope>
    <source>
        <strain evidence="2">CGMCC 1.10223</strain>
    </source>
</reference>
<evidence type="ECO:0000313" key="2">
    <source>
        <dbReference type="Proteomes" id="UP000183410"/>
    </source>
</evidence>
<proteinExistence type="predicted"/>
<dbReference type="AlphaFoldDB" id="A0A1I2ET01"/>
<sequence>MLFYLNERKVTIPMSLFYYMAASHGLPTGSFGKKNTTMTLMDYVTYVNPEAKNHTHMQTLLENYPKGDKLVEIYETAEDAAGLYVRGPMEDQDASHIFRFPYVYEVHPDGGSFQMNEEIKRSYPTAYPCYQKCLTELFHYLDRNLEIGEQIELFSCWADGSERFEEAAKLEPDLTLKLTELLQAEEFEWRTQQYIVVKK</sequence>
<dbReference type="Proteomes" id="UP000183410">
    <property type="component" value="Unassembled WGS sequence"/>
</dbReference>
<evidence type="ECO:0000313" key="1">
    <source>
        <dbReference type="EMBL" id="SFE95959.1"/>
    </source>
</evidence>
<organism evidence="1 2">
    <name type="scientific">Paenibacillus algorifonticola</name>
    <dbReference type="NCBI Taxonomy" id="684063"/>
    <lineage>
        <taxon>Bacteria</taxon>
        <taxon>Bacillati</taxon>
        <taxon>Bacillota</taxon>
        <taxon>Bacilli</taxon>
        <taxon>Bacillales</taxon>
        <taxon>Paenibacillaceae</taxon>
        <taxon>Paenibacillus</taxon>
    </lineage>
</organism>